<dbReference type="Gene3D" id="1.10.287.2250">
    <property type="match status" value="1"/>
</dbReference>
<evidence type="ECO:0000259" key="2">
    <source>
        <dbReference type="SMART" id="SM00848"/>
    </source>
</evidence>
<name>A0A2P6S7H3_ROSCH</name>
<protein>
    <submittedName>
        <fullName evidence="3">Putative fruit bromelain</fullName>
        <ecNumber evidence="3">3.4.22.33</ecNumber>
    </submittedName>
</protein>
<dbReference type="SMART" id="SM00848">
    <property type="entry name" value="Inhibitor_I29"/>
    <property type="match status" value="1"/>
</dbReference>
<dbReference type="EMBL" id="PDCK01000039">
    <property type="protein sequence ID" value="PRQ54640.1"/>
    <property type="molecule type" value="Genomic_DNA"/>
</dbReference>
<keyword evidence="4" id="KW-1185">Reference proteome</keyword>
<keyword evidence="1" id="KW-1133">Transmembrane helix</keyword>
<reference evidence="3 4" key="1">
    <citation type="journal article" date="2018" name="Nat. Genet.">
        <title>The Rosa genome provides new insights in the design of modern roses.</title>
        <authorList>
            <person name="Bendahmane M."/>
        </authorList>
    </citation>
    <scope>NUCLEOTIDE SEQUENCE [LARGE SCALE GENOMIC DNA]</scope>
    <source>
        <strain evidence="4">cv. Old Blush</strain>
    </source>
</reference>
<dbReference type="GO" id="GO:0016787">
    <property type="term" value="F:hydrolase activity"/>
    <property type="evidence" value="ECO:0007669"/>
    <property type="project" value="UniProtKB-KW"/>
</dbReference>
<keyword evidence="1" id="KW-0812">Transmembrane</keyword>
<sequence>MWLGILGTSQATSRRFKENPNSTLFLEFERWMAAFDKHYPNDEEKERRFAIFKNKLEWVKNFNKQGNHSFTVGINQFSDMTPDEFRLCATGRRRSRRRRHPRLSSSVVDSSRWLIWVLPLFGIIAVLMCGTAMEQGWFAWKSET</sequence>
<keyword evidence="3" id="KW-0378">Hydrolase</keyword>
<dbReference type="Gramene" id="PRQ54640">
    <property type="protein sequence ID" value="PRQ54640"/>
    <property type="gene ID" value="RchiOBHm_Chr1g0315921"/>
</dbReference>
<evidence type="ECO:0000313" key="3">
    <source>
        <dbReference type="EMBL" id="PRQ54640.1"/>
    </source>
</evidence>
<comment type="caution">
    <text evidence="3">The sequence shown here is derived from an EMBL/GenBank/DDBJ whole genome shotgun (WGS) entry which is preliminary data.</text>
</comment>
<keyword evidence="1" id="KW-0472">Membrane</keyword>
<dbReference type="InterPro" id="IPR038765">
    <property type="entry name" value="Papain-like_cys_pep_sf"/>
</dbReference>
<accession>A0A2P6S7H3</accession>
<feature type="domain" description="Cathepsin propeptide inhibitor" evidence="2">
    <location>
        <begin position="28"/>
        <end position="85"/>
    </location>
</feature>
<proteinExistence type="predicted"/>
<organism evidence="3 4">
    <name type="scientific">Rosa chinensis</name>
    <name type="common">China rose</name>
    <dbReference type="NCBI Taxonomy" id="74649"/>
    <lineage>
        <taxon>Eukaryota</taxon>
        <taxon>Viridiplantae</taxon>
        <taxon>Streptophyta</taxon>
        <taxon>Embryophyta</taxon>
        <taxon>Tracheophyta</taxon>
        <taxon>Spermatophyta</taxon>
        <taxon>Magnoliopsida</taxon>
        <taxon>eudicotyledons</taxon>
        <taxon>Gunneridae</taxon>
        <taxon>Pentapetalae</taxon>
        <taxon>rosids</taxon>
        <taxon>fabids</taxon>
        <taxon>Rosales</taxon>
        <taxon>Rosaceae</taxon>
        <taxon>Rosoideae</taxon>
        <taxon>Rosoideae incertae sedis</taxon>
        <taxon>Rosa</taxon>
    </lineage>
</organism>
<dbReference type="Proteomes" id="UP000238479">
    <property type="component" value="Chromosome 1"/>
</dbReference>
<evidence type="ECO:0000256" key="1">
    <source>
        <dbReference type="SAM" id="Phobius"/>
    </source>
</evidence>
<dbReference type="InterPro" id="IPR013201">
    <property type="entry name" value="Prot_inhib_I29"/>
</dbReference>
<dbReference type="EC" id="3.4.22.33" evidence="3"/>
<dbReference type="STRING" id="74649.A0A2P6S7H3"/>
<evidence type="ECO:0000313" key="4">
    <source>
        <dbReference type="Proteomes" id="UP000238479"/>
    </source>
</evidence>
<dbReference type="Pfam" id="PF08246">
    <property type="entry name" value="Inhibitor_I29"/>
    <property type="match status" value="1"/>
</dbReference>
<dbReference type="SUPFAM" id="SSF54001">
    <property type="entry name" value="Cysteine proteinases"/>
    <property type="match status" value="1"/>
</dbReference>
<gene>
    <name evidence="3" type="ORF">RchiOBHm_Chr1g0315921</name>
</gene>
<dbReference type="AlphaFoldDB" id="A0A2P6S7H3"/>
<feature type="transmembrane region" description="Helical" evidence="1">
    <location>
        <begin position="113"/>
        <end position="133"/>
    </location>
</feature>